<feature type="transmembrane region" description="Helical" evidence="1">
    <location>
        <begin position="7"/>
        <end position="28"/>
    </location>
</feature>
<dbReference type="Pfam" id="PF17881">
    <property type="entry name" value="TseB"/>
    <property type="match status" value="1"/>
</dbReference>
<dbReference type="InterPro" id="IPR041401">
    <property type="entry name" value="TseB-like_dom"/>
</dbReference>
<keyword evidence="1" id="KW-0472">Membrane</keyword>
<feature type="domain" description="Cell wall elongation regulator TseB-like" evidence="2">
    <location>
        <begin position="38"/>
        <end position="81"/>
    </location>
</feature>
<dbReference type="EMBL" id="LT634362">
    <property type="protein sequence ID" value="SFZ88125.1"/>
    <property type="molecule type" value="Genomic_DNA"/>
</dbReference>
<proteinExistence type="predicted"/>
<accession>A0A1K2I6W0</accession>
<dbReference type="SUPFAM" id="SSF54403">
    <property type="entry name" value="Cystatin/monellin"/>
    <property type="match status" value="2"/>
</dbReference>
<protein>
    <recommendedName>
        <fullName evidence="2">Cell wall elongation regulator TseB-like domain-containing protein</fullName>
    </recommendedName>
</protein>
<gene>
    <name evidence="3" type="ORF">LREN565_1238</name>
</gene>
<name>A0A1K2I6W0_9LACO</name>
<dbReference type="AlphaFoldDB" id="A0A1K2I6W0"/>
<organism evidence="3">
    <name type="scientific">Loigolactobacillus rennini</name>
    <dbReference type="NCBI Taxonomy" id="238013"/>
    <lineage>
        <taxon>Bacteria</taxon>
        <taxon>Bacillati</taxon>
        <taxon>Bacillota</taxon>
        <taxon>Bacilli</taxon>
        <taxon>Lactobacillales</taxon>
        <taxon>Lactobacillaceae</taxon>
        <taxon>Loigolactobacillus</taxon>
    </lineage>
</organism>
<evidence type="ECO:0000259" key="2">
    <source>
        <dbReference type="Pfam" id="PF17881"/>
    </source>
</evidence>
<keyword evidence="1" id="KW-1133">Transmembrane helix</keyword>
<dbReference type="InterPro" id="IPR046350">
    <property type="entry name" value="Cystatin_sf"/>
</dbReference>
<evidence type="ECO:0000256" key="1">
    <source>
        <dbReference type="SAM" id="Phobius"/>
    </source>
</evidence>
<dbReference type="Gene3D" id="3.10.450.40">
    <property type="match status" value="2"/>
</dbReference>
<keyword evidence="1" id="KW-0812">Transmembrane</keyword>
<evidence type="ECO:0000313" key="3">
    <source>
        <dbReference type="EMBL" id="SFZ88125.1"/>
    </source>
</evidence>
<sequence>MRKHWKSYSLLGVILLIIISALLIYHAANKPAATARHEAVTLAEKYAHVTQVDNFYWFNRKQSYLTVAGQTKQKKAVFVLVAQKGGKITILDQAAGISRNTALKRVWQTQNPKKVYSATLGLYRKKPVWEVSFANKNGQLGYQTLSFKTGKTVKLIKQL</sequence>
<reference evidence="3" key="1">
    <citation type="submission" date="2016-11" db="EMBL/GenBank/DDBJ databases">
        <authorList>
            <person name="Jaros S."/>
            <person name="Januszkiewicz K."/>
            <person name="Wedrychowicz H."/>
        </authorList>
    </citation>
    <scope>NUCLEOTIDE SEQUENCE</scope>
    <source>
        <strain evidence="3">ACA-DC 565</strain>
    </source>
</reference>